<accession>X1QDP7</accession>
<feature type="non-terminal residue" evidence="1">
    <location>
        <position position="62"/>
    </location>
</feature>
<gene>
    <name evidence="1" type="ORF">S06H3_66375</name>
</gene>
<proteinExistence type="predicted"/>
<dbReference type="AlphaFoldDB" id="X1QDP7"/>
<comment type="caution">
    <text evidence="1">The sequence shown here is derived from an EMBL/GenBank/DDBJ whole genome shotgun (WGS) entry which is preliminary data.</text>
</comment>
<sequence>VSTESWNDYVAMEALDTKVVIGAIYSPLGPLGDFFEDKIDNVILFKVKLTPAQIATLWNDGD</sequence>
<reference evidence="1" key="1">
    <citation type="journal article" date="2014" name="Front. Microbiol.">
        <title>High frequency of phylogenetically diverse reductive dehalogenase-homologous genes in deep subseafloor sedimentary metagenomes.</title>
        <authorList>
            <person name="Kawai M."/>
            <person name="Futagami T."/>
            <person name="Toyoda A."/>
            <person name="Takaki Y."/>
            <person name="Nishi S."/>
            <person name="Hori S."/>
            <person name="Arai W."/>
            <person name="Tsubouchi T."/>
            <person name="Morono Y."/>
            <person name="Uchiyama I."/>
            <person name="Ito T."/>
            <person name="Fujiyama A."/>
            <person name="Inagaki F."/>
            <person name="Takami H."/>
        </authorList>
    </citation>
    <scope>NUCLEOTIDE SEQUENCE</scope>
    <source>
        <strain evidence="1">Expedition CK06-06</strain>
    </source>
</reference>
<feature type="non-terminal residue" evidence="1">
    <location>
        <position position="1"/>
    </location>
</feature>
<organism evidence="1">
    <name type="scientific">marine sediment metagenome</name>
    <dbReference type="NCBI Taxonomy" id="412755"/>
    <lineage>
        <taxon>unclassified sequences</taxon>
        <taxon>metagenomes</taxon>
        <taxon>ecological metagenomes</taxon>
    </lineage>
</organism>
<evidence type="ECO:0000313" key="1">
    <source>
        <dbReference type="EMBL" id="GAI66602.1"/>
    </source>
</evidence>
<protein>
    <submittedName>
        <fullName evidence="1">Uncharacterized protein</fullName>
    </submittedName>
</protein>
<dbReference type="EMBL" id="BARV01045191">
    <property type="protein sequence ID" value="GAI66602.1"/>
    <property type="molecule type" value="Genomic_DNA"/>
</dbReference>
<name>X1QDP7_9ZZZZ</name>